<keyword evidence="1" id="KW-0479">Metal-binding</keyword>
<evidence type="ECO:0000256" key="4">
    <source>
        <dbReference type="PROSITE-ProRule" id="PRU01343"/>
    </source>
</evidence>
<dbReference type="InterPro" id="IPR010666">
    <property type="entry name" value="Znf_GRF"/>
</dbReference>
<dbReference type="PROSITE" id="PS51999">
    <property type="entry name" value="ZF_GRF"/>
    <property type="match status" value="1"/>
</dbReference>
<name>A0ABR0TQK8_AURPU</name>
<dbReference type="PANTHER" id="PTHR31212">
    <property type="entry name" value="ALPHA-KETOGLUTARATE-DEPENDENT DIOXYGENASE ALKB HOMOLOG 3"/>
    <property type="match status" value="1"/>
</dbReference>
<protein>
    <recommendedName>
        <fullName evidence="9">Fe2OG dioxygenase domain-containing protein</fullName>
    </recommendedName>
</protein>
<evidence type="ECO:0000256" key="2">
    <source>
        <dbReference type="ARBA" id="ARBA00022771"/>
    </source>
</evidence>
<dbReference type="EMBL" id="JASGXD010000003">
    <property type="protein sequence ID" value="KAK6006735.1"/>
    <property type="molecule type" value="Genomic_DNA"/>
</dbReference>
<reference evidence="7 8" key="1">
    <citation type="submission" date="2023-11" db="EMBL/GenBank/DDBJ databases">
        <title>Draft genome sequence and annotation of the polyextremotolerant black yeast-like fungus Aureobasidium pullulans NRRL 62042.</title>
        <authorList>
            <person name="Dielentheis-Frenken M.R.E."/>
            <person name="Wibberg D."/>
            <person name="Blank L.M."/>
            <person name="Tiso T."/>
        </authorList>
    </citation>
    <scope>NUCLEOTIDE SEQUENCE [LARGE SCALE GENOMIC DNA]</scope>
    <source>
        <strain evidence="7 8">NRRL 62042</strain>
    </source>
</reference>
<dbReference type="Pfam" id="PF13532">
    <property type="entry name" value="2OG-FeII_Oxy_2"/>
    <property type="match status" value="1"/>
</dbReference>
<evidence type="ECO:0000256" key="1">
    <source>
        <dbReference type="ARBA" id="ARBA00022723"/>
    </source>
</evidence>
<dbReference type="InterPro" id="IPR032854">
    <property type="entry name" value="ALKBH3"/>
</dbReference>
<sequence length="440" mass="49593">MDAFISKKRRHTSVDADALLPSVRADQDNDHDDSTDFKLAVLASLHPNVAQDILLEALLSSDGHVDSASETLASDIAASSGQPKRAKTVGHQSTLTNLIRSTSGEPSINKNLTKKGKTLFLYSPQDIETHTPCSIIHNFLPAEEATSLLEELLDESKTFEKETFQLFDRTVESPHTMSFYVDSLNEVEEQKTTYVYNGSRIKDIRQTPSKMLSASTKVRQTVNEEISRRIAQYYPNGEKLQYQDPKEWKPNTAFVNCYDGPQQSVGYHSDQLTYLGPRAVIGSLSLGVAREFRVRKIVPKDTNGESDDASAADSQGQISIHLPHNSLLVMHAEMQEQWKHSIVPTTAIDPHPVAGNKRINITYRYYKPSFHPKFTPKCHCKIPTVLRCVQRKSENLGRYMWMCHAGYTPGQKGCTFFKWAEFDDDGEPPWKDKVYQHETG</sequence>
<keyword evidence="8" id="KW-1185">Reference proteome</keyword>
<dbReference type="InterPro" id="IPR027450">
    <property type="entry name" value="AlkB-like"/>
</dbReference>
<keyword evidence="3" id="KW-0862">Zinc</keyword>
<proteinExistence type="predicted"/>
<evidence type="ECO:0008006" key="9">
    <source>
        <dbReference type="Google" id="ProtNLM"/>
    </source>
</evidence>
<evidence type="ECO:0000313" key="7">
    <source>
        <dbReference type="EMBL" id="KAK6006735.1"/>
    </source>
</evidence>
<evidence type="ECO:0000259" key="5">
    <source>
        <dbReference type="PROSITE" id="PS51471"/>
    </source>
</evidence>
<evidence type="ECO:0000259" key="6">
    <source>
        <dbReference type="PROSITE" id="PS51999"/>
    </source>
</evidence>
<dbReference type="CDD" id="cd14279">
    <property type="entry name" value="CUE"/>
    <property type="match status" value="1"/>
</dbReference>
<feature type="domain" description="Fe2OG dioxygenase" evidence="5">
    <location>
        <begin position="249"/>
        <end position="367"/>
    </location>
</feature>
<evidence type="ECO:0000313" key="8">
    <source>
        <dbReference type="Proteomes" id="UP001341245"/>
    </source>
</evidence>
<dbReference type="SUPFAM" id="SSF51197">
    <property type="entry name" value="Clavaminate synthase-like"/>
    <property type="match status" value="1"/>
</dbReference>
<dbReference type="Gene3D" id="2.60.120.590">
    <property type="entry name" value="Alpha-ketoglutarate-dependent dioxygenase AlkB-like"/>
    <property type="match status" value="1"/>
</dbReference>
<gene>
    <name evidence="7" type="ORF">QM012_005743</name>
</gene>
<keyword evidence="2 4" id="KW-0863">Zinc-finger</keyword>
<accession>A0ABR0TQK8</accession>
<feature type="domain" description="GRF-type" evidence="6">
    <location>
        <begin position="378"/>
        <end position="423"/>
    </location>
</feature>
<comment type="caution">
    <text evidence="7">The sequence shown here is derived from an EMBL/GenBank/DDBJ whole genome shotgun (WGS) entry which is preliminary data.</text>
</comment>
<dbReference type="InterPro" id="IPR005123">
    <property type="entry name" value="Oxoglu/Fe-dep_dioxygenase_dom"/>
</dbReference>
<dbReference type="PANTHER" id="PTHR31212:SF4">
    <property type="entry name" value="ALPHA-KETOGLUTARATE-DEPENDENT DIOXYGENASE ALKB HOMOLOG 3"/>
    <property type="match status" value="1"/>
</dbReference>
<organism evidence="7 8">
    <name type="scientific">Aureobasidium pullulans</name>
    <name type="common">Black yeast</name>
    <name type="synonym">Pullularia pullulans</name>
    <dbReference type="NCBI Taxonomy" id="5580"/>
    <lineage>
        <taxon>Eukaryota</taxon>
        <taxon>Fungi</taxon>
        <taxon>Dikarya</taxon>
        <taxon>Ascomycota</taxon>
        <taxon>Pezizomycotina</taxon>
        <taxon>Dothideomycetes</taxon>
        <taxon>Dothideomycetidae</taxon>
        <taxon>Dothideales</taxon>
        <taxon>Saccotheciaceae</taxon>
        <taxon>Aureobasidium</taxon>
    </lineage>
</organism>
<dbReference type="Proteomes" id="UP001341245">
    <property type="component" value="Unassembled WGS sequence"/>
</dbReference>
<dbReference type="InterPro" id="IPR037151">
    <property type="entry name" value="AlkB-like_sf"/>
</dbReference>
<dbReference type="PROSITE" id="PS51471">
    <property type="entry name" value="FE2OG_OXY"/>
    <property type="match status" value="1"/>
</dbReference>
<evidence type="ECO:0000256" key="3">
    <source>
        <dbReference type="ARBA" id="ARBA00022833"/>
    </source>
</evidence>